<dbReference type="EMBL" id="JALJOR010000003">
    <property type="protein sequence ID" value="KAK9819824.1"/>
    <property type="molecule type" value="Genomic_DNA"/>
</dbReference>
<dbReference type="Pfam" id="PF13202">
    <property type="entry name" value="EF-hand_5"/>
    <property type="match status" value="1"/>
</dbReference>
<dbReference type="GO" id="GO:0048306">
    <property type="term" value="F:calcium-dependent protein binding"/>
    <property type="evidence" value="ECO:0007669"/>
    <property type="project" value="UniProtKB-ARBA"/>
</dbReference>
<dbReference type="SMART" id="SM00054">
    <property type="entry name" value="EFh"/>
    <property type="match status" value="4"/>
</dbReference>
<evidence type="ECO:0000256" key="1">
    <source>
        <dbReference type="ARBA" id="ARBA00004496"/>
    </source>
</evidence>
<dbReference type="GO" id="GO:0005737">
    <property type="term" value="C:cytoplasm"/>
    <property type="evidence" value="ECO:0007669"/>
    <property type="project" value="UniProtKB-SubCell"/>
</dbReference>
<evidence type="ECO:0000313" key="7">
    <source>
        <dbReference type="EMBL" id="KAK9819824.1"/>
    </source>
</evidence>
<evidence type="ECO:0000256" key="4">
    <source>
        <dbReference type="ARBA" id="ARBA00022737"/>
    </source>
</evidence>
<dbReference type="PANTHER" id="PTHR46212:SF3">
    <property type="entry name" value="GH27120P"/>
    <property type="match status" value="1"/>
</dbReference>
<reference evidence="7 8" key="1">
    <citation type="journal article" date="2024" name="Nat. Commun.">
        <title>Phylogenomics reveals the evolutionary origins of lichenization in chlorophyte algae.</title>
        <authorList>
            <person name="Puginier C."/>
            <person name="Libourel C."/>
            <person name="Otte J."/>
            <person name="Skaloud P."/>
            <person name="Haon M."/>
            <person name="Grisel S."/>
            <person name="Petersen M."/>
            <person name="Berrin J.G."/>
            <person name="Delaux P.M."/>
            <person name="Dal Grande F."/>
            <person name="Keller J."/>
        </authorList>
    </citation>
    <scope>NUCLEOTIDE SEQUENCE [LARGE SCALE GENOMIC DNA]</scope>
    <source>
        <strain evidence="7 8">SAG 2043</strain>
    </source>
</reference>
<keyword evidence="4" id="KW-0677">Repeat</keyword>
<protein>
    <recommendedName>
        <fullName evidence="6">EF-hand domain-containing protein</fullName>
    </recommendedName>
</protein>
<dbReference type="PROSITE" id="PS50222">
    <property type="entry name" value="EF_HAND_2"/>
    <property type="match status" value="2"/>
</dbReference>
<evidence type="ECO:0000313" key="8">
    <source>
        <dbReference type="Proteomes" id="UP001489004"/>
    </source>
</evidence>
<keyword evidence="5" id="KW-0106">Calcium</keyword>
<dbReference type="AlphaFoldDB" id="A0AAW1QEK0"/>
<dbReference type="GO" id="GO:0005509">
    <property type="term" value="F:calcium ion binding"/>
    <property type="evidence" value="ECO:0007669"/>
    <property type="project" value="InterPro"/>
</dbReference>
<dbReference type="PANTHER" id="PTHR46212">
    <property type="entry name" value="PEFLIN"/>
    <property type="match status" value="1"/>
</dbReference>
<sequence length="167" mass="18645">MADPLLQWFQAVDADRSGSIDAQELQKALALGNLNFSLTSVAHMIRIHDQDHSGNISFPEFKQLHNFLTELQQRFTGADVNRQGRLPLQTVQQLLNQTGYRLDQGAASSVLQAFDADRDGLLGLPEFIAINLFMRSATATFQAFDQQRRGAVTLDYNQFVYAASNVI</sequence>
<evidence type="ECO:0000256" key="2">
    <source>
        <dbReference type="ARBA" id="ARBA00022490"/>
    </source>
</evidence>
<dbReference type="PROSITE" id="PS00018">
    <property type="entry name" value="EF_HAND_1"/>
    <property type="match status" value="3"/>
</dbReference>
<feature type="domain" description="EF-hand" evidence="6">
    <location>
        <begin position="1"/>
        <end position="35"/>
    </location>
</feature>
<keyword evidence="3" id="KW-0479">Metal-binding</keyword>
<proteinExistence type="predicted"/>
<accession>A0AAW1QEK0</accession>
<dbReference type="SUPFAM" id="SSF47473">
    <property type="entry name" value="EF-hand"/>
    <property type="match status" value="1"/>
</dbReference>
<comment type="subcellular location">
    <subcellularLocation>
        <location evidence="1">Cytoplasm</location>
    </subcellularLocation>
</comment>
<dbReference type="InterPro" id="IPR002048">
    <property type="entry name" value="EF_hand_dom"/>
</dbReference>
<evidence type="ECO:0000256" key="3">
    <source>
        <dbReference type="ARBA" id="ARBA00022723"/>
    </source>
</evidence>
<evidence type="ECO:0000259" key="6">
    <source>
        <dbReference type="PROSITE" id="PS50222"/>
    </source>
</evidence>
<dbReference type="InterPro" id="IPR011992">
    <property type="entry name" value="EF-hand-dom_pair"/>
</dbReference>
<comment type="caution">
    <text evidence="7">The sequence shown here is derived from an EMBL/GenBank/DDBJ whole genome shotgun (WGS) entry which is preliminary data.</text>
</comment>
<dbReference type="Pfam" id="PF13499">
    <property type="entry name" value="EF-hand_7"/>
    <property type="match status" value="1"/>
</dbReference>
<organism evidence="7 8">
    <name type="scientific">[Myrmecia] bisecta</name>
    <dbReference type="NCBI Taxonomy" id="41462"/>
    <lineage>
        <taxon>Eukaryota</taxon>
        <taxon>Viridiplantae</taxon>
        <taxon>Chlorophyta</taxon>
        <taxon>core chlorophytes</taxon>
        <taxon>Trebouxiophyceae</taxon>
        <taxon>Trebouxiales</taxon>
        <taxon>Trebouxiaceae</taxon>
        <taxon>Myrmecia</taxon>
    </lineage>
</organism>
<dbReference type="Proteomes" id="UP001489004">
    <property type="component" value="Unassembled WGS sequence"/>
</dbReference>
<dbReference type="InterPro" id="IPR051426">
    <property type="entry name" value="Peflin/Sorcin_CaBP"/>
</dbReference>
<dbReference type="InterPro" id="IPR018247">
    <property type="entry name" value="EF_Hand_1_Ca_BS"/>
</dbReference>
<feature type="domain" description="EF-hand" evidence="6">
    <location>
        <begin position="36"/>
        <end position="71"/>
    </location>
</feature>
<keyword evidence="2" id="KW-0963">Cytoplasm</keyword>
<name>A0AAW1QEK0_9CHLO</name>
<gene>
    <name evidence="7" type="ORF">WJX72_002771</name>
</gene>
<dbReference type="Gene3D" id="1.10.238.10">
    <property type="entry name" value="EF-hand"/>
    <property type="match status" value="1"/>
</dbReference>
<evidence type="ECO:0000256" key="5">
    <source>
        <dbReference type="ARBA" id="ARBA00022837"/>
    </source>
</evidence>
<keyword evidence="8" id="KW-1185">Reference proteome</keyword>